<accession>B0ZB84</accession>
<feature type="transmembrane region" description="Helical" evidence="1">
    <location>
        <begin position="137"/>
        <end position="155"/>
    </location>
</feature>
<keyword evidence="1" id="KW-1133">Transmembrane helix</keyword>
<dbReference type="EMBL" id="EU315244">
    <property type="protein sequence ID" value="ABZ01505.1"/>
    <property type="molecule type" value="Genomic_DNA"/>
</dbReference>
<dbReference type="InterPro" id="IPR007039">
    <property type="entry name" value="TrbC/VirB2"/>
</dbReference>
<keyword evidence="1" id="KW-0472">Membrane</keyword>
<evidence type="ECO:0000256" key="1">
    <source>
        <dbReference type="SAM" id="Phobius"/>
    </source>
</evidence>
<organism evidence="2">
    <name type="scientific">Collimonas fungivorans (strain Ter331)</name>
    <dbReference type="NCBI Taxonomy" id="1005048"/>
    <lineage>
        <taxon>Bacteria</taxon>
        <taxon>Pseudomonadati</taxon>
        <taxon>Pseudomonadota</taxon>
        <taxon>Betaproteobacteria</taxon>
        <taxon>Burkholderiales</taxon>
        <taxon>Oxalobacteraceae</taxon>
        <taxon>Collimonas</taxon>
    </lineage>
</organism>
<geneLocation type="plasmid" evidence="2">
    <name>pTer331</name>
</geneLocation>
<keyword evidence="2" id="KW-0614">Plasmid</keyword>
<sequence length="156" mass="16567">MLAKMVYFGVGYRIMWGTQSGGAIDHAMTRIQLSNRIGGPDNPPTLTNNFWSFHMQATINNNSTAKALSIMAVFLGLALMAAEPAFAQGGLDKVNTFVENVLVVLRGISIGVVTIAIMWAGYKFLFKHADMAECGKILAGGLLIGGAAELAGYLLG</sequence>
<feature type="transmembrane region" description="Helical" evidence="1">
    <location>
        <begin position="102"/>
        <end position="125"/>
    </location>
</feature>
<dbReference type="Pfam" id="PF04956">
    <property type="entry name" value="TrbC"/>
    <property type="match status" value="1"/>
</dbReference>
<keyword evidence="1" id="KW-0812">Transmembrane</keyword>
<proteinExistence type="predicted"/>
<name>B0ZB84_COLFT</name>
<gene>
    <name evidence="2" type="primary">virB2</name>
</gene>
<feature type="transmembrane region" description="Helical" evidence="1">
    <location>
        <begin position="64"/>
        <end position="82"/>
    </location>
</feature>
<dbReference type="AlphaFoldDB" id="B0ZB84"/>
<evidence type="ECO:0000313" key="2">
    <source>
        <dbReference type="EMBL" id="ABZ01505.1"/>
    </source>
</evidence>
<protein>
    <submittedName>
        <fullName evidence="2">VirB2</fullName>
    </submittedName>
</protein>
<reference evidence="2" key="1">
    <citation type="journal article" date="2008" name="FEMS Microbiol. Ecol.">
        <title>Comparative genomics of the pIPO2/pSB102 family of environmental plasmids: sequence, evolution, and ecology of pTer331 isolated from Collimonas fungivorans Ter331.</title>
        <authorList>
            <person name="Mela F."/>
            <person name="Fritsche K."/>
            <person name="Boersma H."/>
            <person name="van Elsas J.D."/>
            <person name="Bartels D."/>
            <person name="Meyer F."/>
            <person name="de Boer W."/>
            <person name="van Veen J.A."/>
            <person name="Leveau J.H."/>
        </authorList>
    </citation>
    <scope>NUCLEOTIDE SEQUENCE [LARGE SCALE GENOMIC DNA]</scope>
    <source>
        <strain evidence="2">Ter331</strain>
        <plasmid evidence="2">pTer331</plasmid>
    </source>
</reference>